<accession>A0ABN0VQL2</accession>
<dbReference type="RefSeq" id="WP_343795449.1">
    <property type="nucleotide sequence ID" value="NZ_BAAADJ010000002.1"/>
</dbReference>
<gene>
    <name evidence="1" type="ORF">GCM10008967_01510</name>
</gene>
<reference evidence="1 2" key="1">
    <citation type="journal article" date="2019" name="Int. J. Syst. Evol. Microbiol.">
        <title>The Global Catalogue of Microorganisms (GCM) 10K type strain sequencing project: providing services to taxonomists for standard genome sequencing and annotation.</title>
        <authorList>
            <consortium name="The Broad Institute Genomics Platform"/>
            <consortium name="The Broad Institute Genome Sequencing Center for Infectious Disease"/>
            <person name="Wu L."/>
            <person name="Ma J."/>
        </authorList>
    </citation>
    <scope>NUCLEOTIDE SEQUENCE [LARGE SCALE GENOMIC DNA]</scope>
    <source>
        <strain evidence="1 2">JCM 9731</strain>
    </source>
</reference>
<evidence type="ECO:0008006" key="3">
    <source>
        <dbReference type="Google" id="ProtNLM"/>
    </source>
</evidence>
<proteinExistence type="predicted"/>
<protein>
    <recommendedName>
        <fullName evidence="3">Spore coat protein</fullName>
    </recommendedName>
</protein>
<evidence type="ECO:0000313" key="2">
    <source>
        <dbReference type="Proteomes" id="UP001500782"/>
    </source>
</evidence>
<dbReference type="Proteomes" id="UP001500782">
    <property type="component" value="Unassembled WGS sequence"/>
</dbReference>
<name>A0ABN0VQL2_9BACI</name>
<comment type="caution">
    <text evidence="1">The sequence shown here is derived from an EMBL/GenBank/DDBJ whole genome shotgun (WGS) entry which is preliminary data.</text>
</comment>
<organism evidence="1 2">
    <name type="scientific">Bacillus carboniphilus</name>
    <dbReference type="NCBI Taxonomy" id="86663"/>
    <lineage>
        <taxon>Bacteria</taxon>
        <taxon>Bacillati</taxon>
        <taxon>Bacillota</taxon>
        <taxon>Bacilli</taxon>
        <taxon>Bacillales</taxon>
        <taxon>Bacillaceae</taxon>
        <taxon>Bacillus</taxon>
    </lineage>
</organism>
<keyword evidence="2" id="KW-1185">Reference proteome</keyword>
<dbReference type="EMBL" id="BAAADJ010000002">
    <property type="protein sequence ID" value="GAA0314690.1"/>
    <property type="molecule type" value="Genomic_DNA"/>
</dbReference>
<evidence type="ECO:0000313" key="1">
    <source>
        <dbReference type="EMBL" id="GAA0314690.1"/>
    </source>
</evidence>
<sequence length="94" mass="10946">MSDNSFQQMDDRFSRFMFGDRTRRGSAETKSDEEEVDVEEFEIGTDTSDYGSTSEIPYLELMEQIDRLMTSLSTFKPLLKRATPFIEKLLSKIE</sequence>